<dbReference type="InterPro" id="IPR051677">
    <property type="entry name" value="AfsR-DnrI-RedD_regulator"/>
</dbReference>
<dbReference type="SUPFAM" id="SSF52540">
    <property type="entry name" value="P-loop containing nucleoside triphosphate hydrolases"/>
    <property type="match status" value="1"/>
</dbReference>
<evidence type="ECO:0000313" key="10">
    <source>
        <dbReference type="EMBL" id="GHC43775.1"/>
    </source>
</evidence>
<reference evidence="10" key="2">
    <citation type="submission" date="2020-09" db="EMBL/GenBank/DDBJ databases">
        <authorList>
            <person name="Sun Q."/>
            <person name="Ohkuma M."/>
        </authorList>
    </citation>
    <scope>NUCLEOTIDE SEQUENCE</scope>
    <source>
        <strain evidence="10">JCM 4633</strain>
    </source>
</reference>
<reference evidence="10" key="1">
    <citation type="journal article" date="2014" name="Int. J. Syst. Evol. Microbiol.">
        <title>Complete genome sequence of Corynebacterium casei LMG S-19264T (=DSM 44701T), isolated from a smear-ripened cheese.</title>
        <authorList>
            <consortium name="US DOE Joint Genome Institute (JGI-PGF)"/>
            <person name="Walter F."/>
            <person name="Albersmeier A."/>
            <person name="Kalinowski J."/>
            <person name="Ruckert C."/>
        </authorList>
    </citation>
    <scope>NUCLEOTIDE SEQUENCE</scope>
    <source>
        <strain evidence="10">JCM 4633</strain>
    </source>
</reference>
<dbReference type="Gene3D" id="1.10.10.10">
    <property type="entry name" value="Winged helix-like DNA-binding domain superfamily/Winged helix DNA-binding domain"/>
    <property type="match status" value="1"/>
</dbReference>
<dbReference type="SUPFAM" id="SSF46894">
    <property type="entry name" value="C-terminal effector domain of the bipartite response regulators"/>
    <property type="match status" value="1"/>
</dbReference>
<dbReference type="SMART" id="SM00862">
    <property type="entry name" value="Trans_reg_C"/>
    <property type="match status" value="1"/>
</dbReference>
<evidence type="ECO:0000256" key="2">
    <source>
        <dbReference type="ARBA" id="ARBA00023012"/>
    </source>
</evidence>
<protein>
    <recommendedName>
        <fullName evidence="12">Transcriptional regulator</fullName>
    </recommendedName>
</protein>
<evidence type="ECO:0000259" key="7">
    <source>
        <dbReference type="SMART" id="SM00382"/>
    </source>
</evidence>
<dbReference type="Pfam" id="PF13191">
    <property type="entry name" value="AAA_16"/>
    <property type="match status" value="1"/>
</dbReference>
<accession>A0A918TDZ5</accession>
<dbReference type="RefSeq" id="WP_190109187.1">
    <property type="nucleotide sequence ID" value="NZ_BMVB01000005.1"/>
</dbReference>
<dbReference type="Pfam" id="PF03704">
    <property type="entry name" value="BTAD"/>
    <property type="match status" value="1"/>
</dbReference>
<dbReference type="InterPro" id="IPR003593">
    <property type="entry name" value="AAA+_ATPase"/>
</dbReference>
<keyword evidence="4" id="KW-0238">DNA-binding</keyword>
<dbReference type="InterPro" id="IPR001867">
    <property type="entry name" value="OmpR/PhoB-type_DNA-bd"/>
</dbReference>
<dbReference type="Gene3D" id="1.25.40.10">
    <property type="entry name" value="Tetratricopeptide repeat domain"/>
    <property type="match status" value="1"/>
</dbReference>
<dbReference type="Gene3D" id="3.40.50.300">
    <property type="entry name" value="P-loop containing nucleotide triphosphate hydrolases"/>
    <property type="match status" value="1"/>
</dbReference>
<dbReference type="CDD" id="cd15831">
    <property type="entry name" value="BTAD"/>
    <property type="match status" value="1"/>
</dbReference>
<comment type="similarity">
    <text evidence="1">Belongs to the AfsR/DnrI/RedD regulatory family.</text>
</comment>
<dbReference type="SUPFAM" id="SSF48452">
    <property type="entry name" value="TPR-like"/>
    <property type="match status" value="1"/>
</dbReference>
<dbReference type="InterPro" id="IPR036388">
    <property type="entry name" value="WH-like_DNA-bd_sf"/>
</dbReference>
<keyword evidence="3" id="KW-0805">Transcription regulation</keyword>
<dbReference type="CDD" id="cd00009">
    <property type="entry name" value="AAA"/>
    <property type="match status" value="1"/>
</dbReference>
<dbReference type="InterPro" id="IPR027417">
    <property type="entry name" value="P-loop_NTPase"/>
</dbReference>
<dbReference type="EMBL" id="BMVB01000005">
    <property type="protein sequence ID" value="GHC43775.1"/>
    <property type="molecule type" value="Genomic_DNA"/>
</dbReference>
<dbReference type="GO" id="GO:0000160">
    <property type="term" value="P:phosphorelay signal transduction system"/>
    <property type="evidence" value="ECO:0007669"/>
    <property type="project" value="UniProtKB-KW"/>
</dbReference>
<name>A0A918TDZ5_STRCJ</name>
<feature type="domain" description="AAA+ ATPase" evidence="7">
    <location>
        <begin position="351"/>
        <end position="530"/>
    </location>
</feature>
<dbReference type="InterPro" id="IPR016032">
    <property type="entry name" value="Sig_transdc_resp-reg_C-effctor"/>
</dbReference>
<evidence type="ECO:0000256" key="6">
    <source>
        <dbReference type="SAM" id="MobiDB-lite"/>
    </source>
</evidence>
<evidence type="ECO:0008006" key="12">
    <source>
        <dbReference type="Google" id="ProtNLM"/>
    </source>
</evidence>
<dbReference type="InterPro" id="IPR041664">
    <property type="entry name" value="AAA_16"/>
</dbReference>
<feature type="domain" description="Bacterial transcriptional activator" evidence="9">
    <location>
        <begin position="129"/>
        <end position="274"/>
    </location>
</feature>
<comment type="caution">
    <text evidence="10">The sequence shown here is derived from an EMBL/GenBank/DDBJ whole genome shotgun (WGS) entry which is preliminary data.</text>
</comment>
<feature type="region of interest" description="Disordered" evidence="6">
    <location>
        <begin position="275"/>
        <end position="331"/>
    </location>
</feature>
<keyword evidence="2" id="KW-0902">Two-component regulatory system</keyword>
<dbReference type="InterPro" id="IPR011990">
    <property type="entry name" value="TPR-like_helical_dom_sf"/>
</dbReference>
<dbReference type="SMART" id="SM00382">
    <property type="entry name" value="AAA"/>
    <property type="match status" value="1"/>
</dbReference>
<gene>
    <name evidence="10" type="ORF">GCM10010507_18260</name>
</gene>
<keyword evidence="5" id="KW-0804">Transcription</keyword>
<evidence type="ECO:0000256" key="3">
    <source>
        <dbReference type="ARBA" id="ARBA00023015"/>
    </source>
</evidence>
<dbReference type="AlphaFoldDB" id="A0A918TDZ5"/>
<evidence type="ECO:0000259" key="9">
    <source>
        <dbReference type="SMART" id="SM01043"/>
    </source>
</evidence>
<evidence type="ECO:0000259" key="8">
    <source>
        <dbReference type="SMART" id="SM00862"/>
    </source>
</evidence>
<organism evidence="10 11">
    <name type="scientific">Streptomyces cinnamoneus</name>
    <name type="common">Streptoverticillium cinnamoneum</name>
    <dbReference type="NCBI Taxonomy" id="53446"/>
    <lineage>
        <taxon>Bacteria</taxon>
        <taxon>Bacillati</taxon>
        <taxon>Actinomycetota</taxon>
        <taxon>Actinomycetes</taxon>
        <taxon>Kitasatosporales</taxon>
        <taxon>Streptomycetaceae</taxon>
        <taxon>Streptomyces</taxon>
        <taxon>Streptomyces cinnamoneus group</taxon>
    </lineage>
</organism>
<sequence length="722" mass="77284">MRGTTLSGRPAGDAPHRIRTSAAGAVPAAITAFGTMTVRLPGGPLRLGPPRRRAVLALLLINAGKTVPVPSMIRSIWESGPPDHAVATLRSYVSRLRGSVATRPLHGGAVFRLEYCSPGYVLHAAPDHVDVMRFERTVEQGLLAQRHGEPPETFALLSEALRLWTAPPFEDLVGYEFAAQEAARLDNLRLAAVEARAEAAFALGRSEEVLGELETEAARHPLRERLVCQLMRAQYRNGRQADALRQFEHTRQYLADELGADASPELRRVHEEILRHDPSLTGPVSSWRAPGRPPATARSAERPAPPGEPVPAAGPCGPWGEPAGGDPAPLAGRRNELRRLLAAVEAGHRGDGRTVLVVGEAGVGKTRLVREFGRRCREAGTDVITVHCPRREDTPPYWPWIQALRQAAARRPDAMAALPDDTRRLLASLAPEPAPERAAGAAPQPAGPGRFEVHDAVSQALLELARRPLALVLEDVQWADAASLSLLPFLTGQSAQSRLLLVVTSRAFGLADDPALRTTRAVVLQLHNAEEIRLGVLAPPDTQRIVTAARGEDVSPDLCAALHERSGGNPYFLRGLLEALPDTATADDVHALVPAMVREVIIERLSGLPADVLAELDACAGRGPDGPHDPAEDRQLRGWVPTEATRRAVRGGLLAVEGTPPGRVAFVHPLVRDVVRQELLPTGPGHRGACSSAATGTDCCATGDLTHGRARRAALQAVPPLP</sequence>
<evidence type="ECO:0000256" key="1">
    <source>
        <dbReference type="ARBA" id="ARBA00005820"/>
    </source>
</evidence>
<proteinExistence type="inferred from homology"/>
<dbReference type="Proteomes" id="UP000646244">
    <property type="component" value="Unassembled WGS sequence"/>
</dbReference>
<dbReference type="GO" id="GO:0006355">
    <property type="term" value="P:regulation of DNA-templated transcription"/>
    <property type="evidence" value="ECO:0007669"/>
    <property type="project" value="InterPro"/>
</dbReference>
<feature type="domain" description="OmpR/PhoB-type" evidence="8">
    <location>
        <begin position="42"/>
        <end position="122"/>
    </location>
</feature>
<evidence type="ECO:0000256" key="5">
    <source>
        <dbReference type="ARBA" id="ARBA00023163"/>
    </source>
</evidence>
<evidence type="ECO:0000256" key="4">
    <source>
        <dbReference type="ARBA" id="ARBA00023125"/>
    </source>
</evidence>
<dbReference type="SMART" id="SM01043">
    <property type="entry name" value="BTAD"/>
    <property type="match status" value="1"/>
</dbReference>
<dbReference type="GO" id="GO:0003677">
    <property type="term" value="F:DNA binding"/>
    <property type="evidence" value="ECO:0007669"/>
    <property type="project" value="UniProtKB-KW"/>
</dbReference>
<dbReference type="PANTHER" id="PTHR35807:SF1">
    <property type="entry name" value="TRANSCRIPTIONAL REGULATOR REDD"/>
    <property type="match status" value="1"/>
</dbReference>
<dbReference type="PANTHER" id="PTHR35807">
    <property type="entry name" value="TRANSCRIPTIONAL REGULATOR REDD-RELATED"/>
    <property type="match status" value="1"/>
</dbReference>
<evidence type="ECO:0000313" key="11">
    <source>
        <dbReference type="Proteomes" id="UP000646244"/>
    </source>
</evidence>
<dbReference type="InterPro" id="IPR005158">
    <property type="entry name" value="BTAD"/>
</dbReference>